<evidence type="ECO:0000313" key="2">
    <source>
        <dbReference type="EMBL" id="WSD21328.1"/>
    </source>
</evidence>
<dbReference type="InterPro" id="IPR027417">
    <property type="entry name" value="P-loop_NTPase"/>
</dbReference>
<gene>
    <name evidence="2" type="ORF">OHB35_00605</name>
</gene>
<evidence type="ECO:0000313" key="3">
    <source>
        <dbReference type="Proteomes" id="UP001340816"/>
    </source>
</evidence>
<organism evidence="2 3">
    <name type="scientific">Streptomyces phaeochromogenes</name>
    <dbReference type="NCBI Taxonomy" id="1923"/>
    <lineage>
        <taxon>Bacteria</taxon>
        <taxon>Bacillati</taxon>
        <taxon>Actinomycetota</taxon>
        <taxon>Actinomycetes</taxon>
        <taxon>Kitasatosporales</taxon>
        <taxon>Streptomycetaceae</taxon>
        <taxon>Streptomyces</taxon>
        <taxon>Streptomyces phaeochromogenes group</taxon>
    </lineage>
</organism>
<keyword evidence="2" id="KW-0347">Helicase</keyword>
<keyword evidence="3" id="KW-1185">Reference proteome</keyword>
<protein>
    <submittedName>
        <fullName evidence="2">DEAD/DEAH box helicase family protein</fullName>
    </submittedName>
</protein>
<sequence length="95" mass="10108">MELRPHQAEAVDNVVRILGVPPGGRMPPEGLRTQVIAATGSGKTLIGAESAHRSLDARASKAWNLVRPSVSTSRRKRGIGAHLRTVGRPGRAFPP</sequence>
<dbReference type="EMBL" id="CP109135">
    <property type="protein sequence ID" value="WSD21328.1"/>
    <property type="molecule type" value="Genomic_DNA"/>
</dbReference>
<dbReference type="Proteomes" id="UP001340816">
    <property type="component" value="Chromosome"/>
</dbReference>
<dbReference type="SUPFAM" id="SSF52540">
    <property type="entry name" value="P-loop containing nucleoside triphosphate hydrolases"/>
    <property type="match status" value="1"/>
</dbReference>
<keyword evidence="2" id="KW-0378">Hydrolase</keyword>
<accession>A0ABZ1HRU4</accession>
<dbReference type="Pfam" id="PF04851">
    <property type="entry name" value="ResIII"/>
    <property type="match status" value="1"/>
</dbReference>
<dbReference type="Gene3D" id="3.40.50.300">
    <property type="entry name" value="P-loop containing nucleotide triphosphate hydrolases"/>
    <property type="match status" value="1"/>
</dbReference>
<dbReference type="RefSeq" id="WP_326762823.1">
    <property type="nucleotide sequence ID" value="NZ_CP109135.1"/>
</dbReference>
<keyword evidence="2" id="KW-0067">ATP-binding</keyword>
<dbReference type="InterPro" id="IPR006935">
    <property type="entry name" value="Helicase/UvrB_N"/>
</dbReference>
<dbReference type="GO" id="GO:0004386">
    <property type="term" value="F:helicase activity"/>
    <property type="evidence" value="ECO:0007669"/>
    <property type="project" value="UniProtKB-KW"/>
</dbReference>
<keyword evidence="2" id="KW-0547">Nucleotide-binding</keyword>
<name>A0ABZ1HRU4_STRPH</name>
<feature type="domain" description="Helicase/UvrB N-terminal" evidence="1">
    <location>
        <begin position="1"/>
        <end position="57"/>
    </location>
</feature>
<proteinExistence type="predicted"/>
<reference evidence="2 3" key="1">
    <citation type="submission" date="2022-10" db="EMBL/GenBank/DDBJ databases">
        <title>The complete genomes of actinobacterial strains from the NBC collection.</title>
        <authorList>
            <person name="Joergensen T.S."/>
            <person name="Alvarez Arevalo M."/>
            <person name="Sterndorff E.B."/>
            <person name="Faurdal D."/>
            <person name="Vuksanovic O."/>
            <person name="Mourched A.-S."/>
            <person name="Charusanti P."/>
            <person name="Shaw S."/>
            <person name="Blin K."/>
            <person name="Weber T."/>
        </authorList>
    </citation>
    <scope>NUCLEOTIDE SEQUENCE [LARGE SCALE GENOMIC DNA]</scope>
    <source>
        <strain evidence="2 3">NBC 01752</strain>
    </source>
</reference>
<evidence type="ECO:0000259" key="1">
    <source>
        <dbReference type="Pfam" id="PF04851"/>
    </source>
</evidence>